<organism evidence="2 3">
    <name type="scientific">Antricoccus suffuscus</name>
    <dbReference type="NCBI Taxonomy" id="1629062"/>
    <lineage>
        <taxon>Bacteria</taxon>
        <taxon>Bacillati</taxon>
        <taxon>Actinomycetota</taxon>
        <taxon>Actinomycetes</taxon>
        <taxon>Geodermatophilales</taxon>
        <taxon>Antricoccaceae</taxon>
        <taxon>Antricoccus</taxon>
    </lineage>
</organism>
<comment type="caution">
    <text evidence="2">The sequence shown here is derived from an EMBL/GenBank/DDBJ whole genome shotgun (WGS) entry which is preliminary data.</text>
</comment>
<evidence type="ECO:0008006" key="4">
    <source>
        <dbReference type="Google" id="ProtNLM"/>
    </source>
</evidence>
<feature type="transmembrane region" description="Helical" evidence="1">
    <location>
        <begin position="111"/>
        <end position="130"/>
    </location>
</feature>
<accession>A0A2T1A152</accession>
<protein>
    <recommendedName>
        <fullName evidence="4">DUF4383 domain-containing protein</fullName>
    </recommendedName>
</protein>
<feature type="transmembrane region" description="Helical" evidence="1">
    <location>
        <begin position="12"/>
        <end position="34"/>
    </location>
</feature>
<evidence type="ECO:0000256" key="1">
    <source>
        <dbReference type="SAM" id="Phobius"/>
    </source>
</evidence>
<reference evidence="2 3" key="1">
    <citation type="submission" date="2018-03" db="EMBL/GenBank/DDBJ databases">
        <title>Genomic Encyclopedia of Archaeal and Bacterial Type Strains, Phase II (KMG-II): from individual species to whole genera.</title>
        <authorList>
            <person name="Goeker M."/>
        </authorList>
    </citation>
    <scope>NUCLEOTIDE SEQUENCE [LARGE SCALE GENOMIC DNA]</scope>
    <source>
        <strain evidence="2 3">DSM 100065</strain>
    </source>
</reference>
<sequence>MDMNNSYRRTVLALTVAVGLYVGLWAQFFPHGFYTSFPGFGLSWINLDGANNEHLIRDVGSLYLALTAISIAGIASRTVAIGRVAGLGWTVFGVLHFGYHISHMVGTSTDAAGTVLSLGISAILGILLLFPASKSTSIREHQQ</sequence>
<proteinExistence type="predicted"/>
<dbReference type="Proteomes" id="UP000237752">
    <property type="component" value="Unassembled WGS sequence"/>
</dbReference>
<dbReference type="AlphaFoldDB" id="A0A2T1A152"/>
<dbReference type="EMBL" id="PVUE01000006">
    <property type="protein sequence ID" value="PRZ42335.1"/>
    <property type="molecule type" value="Genomic_DNA"/>
</dbReference>
<feature type="transmembrane region" description="Helical" evidence="1">
    <location>
        <begin position="81"/>
        <end position="99"/>
    </location>
</feature>
<keyword evidence="1" id="KW-0812">Transmembrane</keyword>
<feature type="transmembrane region" description="Helical" evidence="1">
    <location>
        <begin position="54"/>
        <end position="74"/>
    </location>
</feature>
<evidence type="ECO:0000313" key="3">
    <source>
        <dbReference type="Proteomes" id="UP000237752"/>
    </source>
</evidence>
<keyword evidence="1" id="KW-1133">Transmembrane helix</keyword>
<keyword evidence="3" id="KW-1185">Reference proteome</keyword>
<evidence type="ECO:0000313" key="2">
    <source>
        <dbReference type="EMBL" id="PRZ42335.1"/>
    </source>
</evidence>
<name>A0A2T1A152_9ACTN</name>
<keyword evidence="1" id="KW-0472">Membrane</keyword>
<gene>
    <name evidence="2" type="ORF">CLV47_106207</name>
</gene>